<dbReference type="AlphaFoldDB" id="A0A978VNB4"/>
<reference evidence="1" key="1">
    <citation type="journal article" date="2021" name="Front. Plant Sci.">
        <title>Chromosome-Scale Genome Assembly for Chinese Sour Jujube and Insights Into Its Genome Evolution and Domestication Signature.</title>
        <authorList>
            <person name="Shen L.-Y."/>
            <person name="Luo H."/>
            <person name="Wang X.-L."/>
            <person name="Wang X.-M."/>
            <person name="Qiu X.-J."/>
            <person name="Liu H."/>
            <person name="Zhou S.-S."/>
            <person name="Jia K.-H."/>
            <person name="Nie S."/>
            <person name="Bao Y.-T."/>
            <person name="Zhang R.-G."/>
            <person name="Yun Q.-Z."/>
            <person name="Chai Y.-H."/>
            <person name="Lu J.-Y."/>
            <person name="Li Y."/>
            <person name="Zhao S.-W."/>
            <person name="Mao J.-F."/>
            <person name="Jia S.-G."/>
            <person name="Mao Y.-M."/>
        </authorList>
    </citation>
    <scope>NUCLEOTIDE SEQUENCE</scope>
    <source>
        <strain evidence="1">AT0</strain>
        <tissue evidence="1">Leaf</tissue>
    </source>
</reference>
<dbReference type="Proteomes" id="UP000813462">
    <property type="component" value="Unassembled WGS sequence"/>
</dbReference>
<evidence type="ECO:0000313" key="1">
    <source>
        <dbReference type="EMBL" id="KAH7537039.1"/>
    </source>
</evidence>
<gene>
    <name evidence="1" type="ORF">FEM48_Zijuj03G0050000</name>
</gene>
<name>A0A978VNB4_ZIZJJ</name>
<organism evidence="1 2">
    <name type="scientific">Ziziphus jujuba var. spinosa</name>
    <dbReference type="NCBI Taxonomy" id="714518"/>
    <lineage>
        <taxon>Eukaryota</taxon>
        <taxon>Viridiplantae</taxon>
        <taxon>Streptophyta</taxon>
        <taxon>Embryophyta</taxon>
        <taxon>Tracheophyta</taxon>
        <taxon>Spermatophyta</taxon>
        <taxon>Magnoliopsida</taxon>
        <taxon>eudicotyledons</taxon>
        <taxon>Gunneridae</taxon>
        <taxon>Pentapetalae</taxon>
        <taxon>rosids</taxon>
        <taxon>fabids</taxon>
        <taxon>Rosales</taxon>
        <taxon>Rhamnaceae</taxon>
        <taxon>Paliureae</taxon>
        <taxon>Ziziphus</taxon>
    </lineage>
</organism>
<comment type="caution">
    <text evidence="1">The sequence shown here is derived from an EMBL/GenBank/DDBJ whole genome shotgun (WGS) entry which is preliminary data.</text>
</comment>
<dbReference type="EMBL" id="JAEACU010000003">
    <property type="protein sequence ID" value="KAH7537039.1"/>
    <property type="molecule type" value="Genomic_DNA"/>
</dbReference>
<protein>
    <submittedName>
        <fullName evidence="1">Uncharacterized protein</fullName>
    </submittedName>
</protein>
<accession>A0A978VNB4</accession>
<proteinExistence type="predicted"/>
<evidence type="ECO:0000313" key="2">
    <source>
        <dbReference type="Proteomes" id="UP000813462"/>
    </source>
</evidence>
<sequence>MEGSALPFSRGAGFTLGSNILYAISKLKSQVCELEEELKKKNILIKEKEVSATDLQSRCINLKNKIAYLDHELQNFKDKACSLDDELCKVHAKAKEQENHTENSKISYSAAATKMNGLFYKLCEQLQLSIENIKNQKLTTFESKIASEV</sequence>